<dbReference type="PANTHER" id="PTHR12128:SF66">
    <property type="entry name" value="4-HYDROXY-2-OXOGLUTARATE ALDOLASE, MITOCHONDRIAL"/>
    <property type="match status" value="1"/>
</dbReference>
<keyword evidence="15" id="KW-1185">Reference proteome</keyword>
<protein>
    <recommendedName>
        <fullName evidence="4 12">4-hydroxy-tetrahydrodipicolinate synthase</fullName>
        <shortName evidence="12">HTPA synthase</shortName>
        <ecNumber evidence="4 12">4.3.3.7</ecNumber>
    </recommendedName>
</protein>
<evidence type="ECO:0000256" key="4">
    <source>
        <dbReference type="ARBA" id="ARBA00012086"/>
    </source>
</evidence>
<dbReference type="Pfam" id="PF00701">
    <property type="entry name" value="DHDPS"/>
    <property type="match status" value="1"/>
</dbReference>
<dbReference type="PIRSF" id="PIRSF001365">
    <property type="entry name" value="DHDPS"/>
    <property type="match status" value="1"/>
</dbReference>
<dbReference type="InterPro" id="IPR013785">
    <property type="entry name" value="Aldolase_TIM"/>
</dbReference>
<dbReference type="InterPro" id="IPR002220">
    <property type="entry name" value="DapA-like"/>
</dbReference>
<feature type="binding site" evidence="12">
    <location>
        <position position="54"/>
    </location>
    <ligand>
        <name>pyruvate</name>
        <dbReference type="ChEBI" id="CHEBI:15361"/>
    </ligand>
</feature>
<organism evidence="14 15">
    <name type="scientific">Arthrobacter flavus</name>
    <dbReference type="NCBI Taxonomy" id="95172"/>
    <lineage>
        <taxon>Bacteria</taxon>
        <taxon>Bacillati</taxon>
        <taxon>Actinomycetota</taxon>
        <taxon>Actinomycetes</taxon>
        <taxon>Micrococcales</taxon>
        <taxon>Micrococcaceae</taxon>
        <taxon>Arthrobacter</taxon>
    </lineage>
</organism>
<sequence>MALTNSQTLPFGTLSIAMVTLFHADGSVDFDATAQLANQLVDDGCDSLVISGTTGETSTLEDQEKEDLFRVVVEAVGGRAKVIAGTGTNHTSHSIEMAQRAARAGVDGQLVVTPYYNKPTQAGVLAHFEAVAEATDLPIMIYDIPGRSGIPIHTETMIRLADNPKIVALKDAKADFAEITRVLANTTLDVYSGDDGLTLPWMIAGAVGVVSVSAQVATAQFRALVDAAAAGDVTTARRIHFELDPVVRAVMTHIPGAVSAKQILRRQGLIPNAAVRLPLVGPTAVEMETVLADLAEAGMNFDRPRSTRTADGAPA</sequence>
<keyword evidence="9 12" id="KW-0456">Lyase</keyword>
<evidence type="ECO:0000256" key="11">
    <source>
        <dbReference type="ARBA" id="ARBA00047836"/>
    </source>
</evidence>
<keyword evidence="6 12" id="KW-0028">Amino-acid biosynthesis</keyword>
<keyword evidence="10 12" id="KW-0704">Schiff base</keyword>
<dbReference type="InterPro" id="IPR020625">
    <property type="entry name" value="Schiff_base-form_aldolases_AS"/>
</dbReference>
<comment type="subunit">
    <text evidence="12">Homotetramer; dimer of dimers.</text>
</comment>
<dbReference type="PANTHER" id="PTHR12128">
    <property type="entry name" value="DIHYDRODIPICOLINATE SYNTHASE"/>
    <property type="match status" value="1"/>
</dbReference>
<dbReference type="PROSITE" id="PS00666">
    <property type="entry name" value="DHDPS_2"/>
    <property type="match status" value="1"/>
</dbReference>
<dbReference type="SUPFAM" id="SSF51569">
    <property type="entry name" value="Aldolase"/>
    <property type="match status" value="1"/>
</dbReference>
<dbReference type="Gene3D" id="3.20.20.70">
    <property type="entry name" value="Aldolase class I"/>
    <property type="match status" value="1"/>
</dbReference>
<evidence type="ECO:0000313" key="15">
    <source>
        <dbReference type="Proteomes" id="UP001597307"/>
    </source>
</evidence>
<name>A0ABW4Q9M3_9MICC</name>
<comment type="caution">
    <text evidence="12">Was originally thought to be a dihydrodipicolinate synthase (DHDPS), catalyzing the condensation of (S)-aspartate-beta-semialdehyde [(S)-ASA] and pyruvate to dihydrodipicolinate (DHDP). However, it was shown in E.coli that the product of the enzymatic reaction is not dihydrodipicolinate but in fact (4S)-4-hydroxy-2,3,4,5-tetrahydro-(2S)-dipicolinic acid (HTPA), and that the consecutive dehydration reaction leading to DHDP is not spontaneous but catalyzed by DapB.</text>
</comment>
<dbReference type="InterPro" id="IPR005263">
    <property type="entry name" value="DapA"/>
</dbReference>
<comment type="catalytic activity">
    <reaction evidence="11 12">
        <text>L-aspartate 4-semialdehyde + pyruvate = (2S,4S)-4-hydroxy-2,3,4,5-tetrahydrodipicolinate + H2O + H(+)</text>
        <dbReference type="Rhea" id="RHEA:34171"/>
        <dbReference type="ChEBI" id="CHEBI:15361"/>
        <dbReference type="ChEBI" id="CHEBI:15377"/>
        <dbReference type="ChEBI" id="CHEBI:15378"/>
        <dbReference type="ChEBI" id="CHEBI:67139"/>
        <dbReference type="ChEBI" id="CHEBI:537519"/>
        <dbReference type="EC" id="4.3.3.7"/>
    </reaction>
</comment>
<dbReference type="EMBL" id="JBHUGA010000052">
    <property type="protein sequence ID" value="MFD1847375.1"/>
    <property type="molecule type" value="Genomic_DNA"/>
</dbReference>
<evidence type="ECO:0000256" key="13">
    <source>
        <dbReference type="PIRNR" id="PIRNR001365"/>
    </source>
</evidence>
<feature type="binding site" evidence="12">
    <location>
        <position position="210"/>
    </location>
    <ligand>
        <name>pyruvate</name>
        <dbReference type="ChEBI" id="CHEBI:15361"/>
    </ligand>
</feature>
<evidence type="ECO:0000313" key="14">
    <source>
        <dbReference type="EMBL" id="MFD1847375.1"/>
    </source>
</evidence>
<dbReference type="Proteomes" id="UP001597307">
    <property type="component" value="Unassembled WGS sequence"/>
</dbReference>
<feature type="site" description="Part of a proton relay during catalysis" evidence="12">
    <location>
        <position position="116"/>
    </location>
</feature>
<evidence type="ECO:0000256" key="6">
    <source>
        <dbReference type="ARBA" id="ARBA00022605"/>
    </source>
</evidence>
<dbReference type="PRINTS" id="PR00146">
    <property type="entry name" value="DHPICSNTHASE"/>
</dbReference>
<dbReference type="HAMAP" id="MF_00418">
    <property type="entry name" value="DapA"/>
    <property type="match status" value="1"/>
</dbReference>
<evidence type="ECO:0000256" key="3">
    <source>
        <dbReference type="ARBA" id="ARBA00007592"/>
    </source>
</evidence>
<evidence type="ECO:0000256" key="1">
    <source>
        <dbReference type="ARBA" id="ARBA00003294"/>
    </source>
</evidence>
<reference evidence="15" key="1">
    <citation type="journal article" date="2019" name="Int. J. Syst. Evol. Microbiol.">
        <title>The Global Catalogue of Microorganisms (GCM) 10K type strain sequencing project: providing services to taxonomists for standard genome sequencing and annotation.</title>
        <authorList>
            <consortium name="The Broad Institute Genomics Platform"/>
            <consortium name="The Broad Institute Genome Sequencing Center for Infectious Disease"/>
            <person name="Wu L."/>
            <person name="Ma J."/>
        </authorList>
    </citation>
    <scope>NUCLEOTIDE SEQUENCE [LARGE SCALE GENOMIC DNA]</scope>
    <source>
        <strain evidence="15">JCM 11496</strain>
    </source>
</reference>
<evidence type="ECO:0000256" key="8">
    <source>
        <dbReference type="ARBA" id="ARBA00023154"/>
    </source>
</evidence>
<evidence type="ECO:0000256" key="5">
    <source>
        <dbReference type="ARBA" id="ARBA00022490"/>
    </source>
</evidence>
<dbReference type="EC" id="4.3.3.7" evidence="4 12"/>
<feature type="active site" description="Schiff-base intermediate with substrate" evidence="12">
    <location>
        <position position="170"/>
    </location>
</feature>
<dbReference type="GO" id="GO:0008840">
    <property type="term" value="F:4-hydroxy-tetrahydrodipicolinate synthase activity"/>
    <property type="evidence" value="ECO:0007669"/>
    <property type="project" value="UniProtKB-EC"/>
</dbReference>
<evidence type="ECO:0000256" key="10">
    <source>
        <dbReference type="ARBA" id="ARBA00023270"/>
    </source>
</evidence>
<feature type="active site" description="Proton donor/acceptor" evidence="12">
    <location>
        <position position="142"/>
    </location>
</feature>
<feature type="site" description="Part of a proton relay during catalysis" evidence="12">
    <location>
        <position position="53"/>
    </location>
</feature>
<proteinExistence type="inferred from homology"/>
<gene>
    <name evidence="12 14" type="primary">dapA</name>
    <name evidence="14" type="ORF">ACFSFX_12315</name>
</gene>
<evidence type="ECO:0000256" key="9">
    <source>
        <dbReference type="ARBA" id="ARBA00023239"/>
    </source>
</evidence>
<comment type="similarity">
    <text evidence="3 12 13">Belongs to the DapA family.</text>
</comment>
<comment type="caution">
    <text evidence="14">The sequence shown here is derived from an EMBL/GenBank/DDBJ whole genome shotgun (WGS) entry which is preliminary data.</text>
</comment>
<evidence type="ECO:0000256" key="7">
    <source>
        <dbReference type="ARBA" id="ARBA00022915"/>
    </source>
</evidence>
<comment type="subcellular location">
    <subcellularLocation>
        <location evidence="12">Cytoplasm</location>
    </subcellularLocation>
</comment>
<dbReference type="SMART" id="SM01130">
    <property type="entry name" value="DHDPS"/>
    <property type="match status" value="1"/>
</dbReference>
<dbReference type="NCBIfam" id="TIGR00674">
    <property type="entry name" value="dapA"/>
    <property type="match status" value="1"/>
</dbReference>
<evidence type="ECO:0000256" key="2">
    <source>
        <dbReference type="ARBA" id="ARBA00005120"/>
    </source>
</evidence>
<accession>A0ABW4Q9M3</accession>
<keyword evidence="8 12" id="KW-0457">Lysine biosynthesis</keyword>
<comment type="pathway">
    <text evidence="2 12">Amino-acid biosynthesis; L-lysine biosynthesis via DAP pathway; (S)-tetrahydrodipicolinate from L-aspartate: step 3/4.</text>
</comment>
<keyword evidence="5 12" id="KW-0963">Cytoplasm</keyword>
<dbReference type="RefSeq" id="WP_343879367.1">
    <property type="nucleotide sequence ID" value="NZ_BAAAIJ010000036.1"/>
</dbReference>
<comment type="function">
    <text evidence="1 12">Catalyzes the condensation of (S)-aspartate-beta-semialdehyde [(S)-ASA] and pyruvate to 4-hydroxy-tetrahydrodipicolinate (HTPA).</text>
</comment>
<dbReference type="CDD" id="cd00950">
    <property type="entry name" value="DHDPS"/>
    <property type="match status" value="1"/>
</dbReference>
<evidence type="ECO:0000256" key="12">
    <source>
        <dbReference type="HAMAP-Rule" id="MF_00418"/>
    </source>
</evidence>
<keyword evidence="7 12" id="KW-0220">Diaminopimelate biosynthesis</keyword>